<name>A0A1H9Y113_9FIRM</name>
<dbReference type="EMBL" id="FOHN01000001">
    <property type="protein sequence ID" value="SES61913.1"/>
    <property type="molecule type" value="Genomic_DNA"/>
</dbReference>
<organism evidence="1 2">
    <name type="scientific">[Clostridium] polysaccharolyticum</name>
    <dbReference type="NCBI Taxonomy" id="29364"/>
    <lineage>
        <taxon>Bacteria</taxon>
        <taxon>Bacillati</taxon>
        <taxon>Bacillota</taxon>
        <taxon>Clostridia</taxon>
        <taxon>Lachnospirales</taxon>
        <taxon>Lachnospiraceae</taxon>
    </lineage>
</organism>
<protein>
    <submittedName>
        <fullName evidence="1">Uncharacterized protein</fullName>
    </submittedName>
</protein>
<proteinExistence type="predicted"/>
<evidence type="ECO:0000313" key="1">
    <source>
        <dbReference type="EMBL" id="SES61913.1"/>
    </source>
</evidence>
<dbReference type="AlphaFoldDB" id="A0A1H9Y113"/>
<sequence>MVLTLFMKRDVHERVRKLVAKKQQHPFGIATKVALAKSEFPQVNISHEGMRNSNFLLKISHSENQDLT</sequence>
<reference evidence="1 2" key="1">
    <citation type="submission" date="2016-10" db="EMBL/GenBank/DDBJ databases">
        <authorList>
            <person name="de Groot N.N."/>
        </authorList>
    </citation>
    <scope>NUCLEOTIDE SEQUENCE [LARGE SCALE GENOMIC DNA]</scope>
    <source>
        <strain evidence="1 2">DSM 1801</strain>
    </source>
</reference>
<dbReference type="Proteomes" id="UP000199800">
    <property type="component" value="Unassembled WGS sequence"/>
</dbReference>
<dbReference type="STRING" id="29364.SAMN04487772_1019"/>
<keyword evidence="2" id="KW-1185">Reference proteome</keyword>
<evidence type="ECO:0000313" key="2">
    <source>
        <dbReference type="Proteomes" id="UP000199800"/>
    </source>
</evidence>
<accession>A0A1H9Y113</accession>
<gene>
    <name evidence="1" type="ORF">SAMN04487772_1019</name>
</gene>